<name>A0A4Y9RR78_9BURK</name>
<gene>
    <name evidence="7" type="ORF">E4L96_21590</name>
</gene>
<dbReference type="EMBL" id="SPVF01000262">
    <property type="protein sequence ID" value="TFW11422.1"/>
    <property type="molecule type" value="Genomic_DNA"/>
</dbReference>
<dbReference type="OrthoDB" id="5298892at2"/>
<dbReference type="SUPFAM" id="SSF74653">
    <property type="entry name" value="TolA/TonB C-terminal domain"/>
    <property type="match status" value="1"/>
</dbReference>
<feature type="transmembrane region" description="Helical" evidence="6">
    <location>
        <begin position="20"/>
        <end position="39"/>
    </location>
</feature>
<proteinExistence type="predicted"/>
<evidence type="ECO:0000313" key="7">
    <source>
        <dbReference type="EMBL" id="TFW11422.1"/>
    </source>
</evidence>
<comment type="subcellular location">
    <subcellularLocation>
        <location evidence="1">Membrane</location>
        <topology evidence="1">Single-pass membrane protein</topology>
    </subcellularLocation>
</comment>
<feature type="compositionally biased region" description="Basic and acidic residues" evidence="5">
    <location>
        <begin position="100"/>
        <end position="112"/>
    </location>
</feature>
<evidence type="ECO:0000256" key="1">
    <source>
        <dbReference type="ARBA" id="ARBA00004167"/>
    </source>
</evidence>
<accession>A0A4Y9RR78</accession>
<evidence type="ECO:0000256" key="4">
    <source>
        <dbReference type="ARBA" id="ARBA00023136"/>
    </source>
</evidence>
<dbReference type="AlphaFoldDB" id="A0A4Y9RR78"/>
<evidence type="ECO:0000256" key="2">
    <source>
        <dbReference type="ARBA" id="ARBA00022692"/>
    </source>
</evidence>
<dbReference type="Proteomes" id="UP000298438">
    <property type="component" value="Unassembled WGS sequence"/>
</dbReference>
<keyword evidence="3 6" id="KW-1133">Transmembrane helix</keyword>
<protein>
    <submittedName>
        <fullName evidence="7">Cell envelope integrity protein TolA</fullName>
    </submittedName>
</protein>
<organism evidence="7 8">
    <name type="scientific">Zemynaea arenosa</name>
    <dbReference type="NCBI Taxonomy" id="2561931"/>
    <lineage>
        <taxon>Bacteria</taxon>
        <taxon>Pseudomonadati</taxon>
        <taxon>Pseudomonadota</taxon>
        <taxon>Betaproteobacteria</taxon>
        <taxon>Burkholderiales</taxon>
        <taxon>Oxalobacteraceae</taxon>
        <taxon>Telluria group</taxon>
        <taxon>Zemynaea</taxon>
    </lineage>
</organism>
<dbReference type="GO" id="GO:0016020">
    <property type="term" value="C:membrane"/>
    <property type="evidence" value="ECO:0007669"/>
    <property type="project" value="UniProtKB-SubCell"/>
</dbReference>
<keyword evidence="4 6" id="KW-0472">Membrane</keyword>
<dbReference type="InterPro" id="IPR006260">
    <property type="entry name" value="TonB/TolA_C"/>
</dbReference>
<dbReference type="RefSeq" id="WP_135209286.1">
    <property type="nucleotide sequence ID" value="NZ_SPVF01000262.1"/>
</dbReference>
<reference evidence="7 8" key="1">
    <citation type="submission" date="2019-03" db="EMBL/GenBank/DDBJ databases">
        <title>Draft Genome Sequence of Massilia arenosa sp. nov., a Novel Massilia Species Isolated from a Sandy-loam Maize Soil.</title>
        <authorList>
            <person name="Raths R."/>
            <person name="Peta V."/>
            <person name="Bucking H."/>
        </authorList>
    </citation>
    <scope>NUCLEOTIDE SEQUENCE [LARGE SCALE GENOMIC DNA]</scope>
    <source>
        <strain evidence="7 8">MC02</strain>
    </source>
</reference>
<comment type="caution">
    <text evidence="7">The sequence shown here is derived from an EMBL/GenBank/DDBJ whole genome shotgun (WGS) entry which is preliminary data.</text>
</comment>
<feature type="compositionally biased region" description="Pro residues" evidence="5">
    <location>
        <begin position="64"/>
        <end position="86"/>
    </location>
</feature>
<dbReference type="Gene3D" id="3.30.1150.10">
    <property type="match status" value="1"/>
</dbReference>
<keyword evidence="8" id="KW-1185">Reference proteome</keyword>
<feature type="region of interest" description="Disordered" evidence="5">
    <location>
        <begin position="62"/>
        <end position="112"/>
    </location>
</feature>
<evidence type="ECO:0000256" key="6">
    <source>
        <dbReference type="SAM" id="Phobius"/>
    </source>
</evidence>
<evidence type="ECO:0000256" key="5">
    <source>
        <dbReference type="SAM" id="MobiDB-lite"/>
    </source>
</evidence>
<sequence length="282" mass="30966">MNPAAAGGVPYQVPPEPKAWSSTVLALAVHGLLLFFLWFGIRWQNNAPVAVEAEVWDVKTEMAAPPPPPPQPEVKPEPTPPPPPVQKVEEPPAPKPPDIALEREKARKLKEQQIAEQKLAEQKKREEELKKEEQKKLAEEKAAKDKADKLAKEKKAAEEKRLAKLRDDEIKRFTASLGAHGTASKSTAPKSDSGYIASLTAKIKGNIIYGGSRDLPGNPTAIYRITQLPTGEVIGYKKIQSSGVPEYDRAVEQAITASSPLPKKKDGSVERTIEPIFKLKEE</sequence>
<evidence type="ECO:0000313" key="8">
    <source>
        <dbReference type="Proteomes" id="UP000298438"/>
    </source>
</evidence>
<dbReference type="Pfam" id="PF13103">
    <property type="entry name" value="TonB_2"/>
    <property type="match status" value="1"/>
</dbReference>
<keyword evidence="2 6" id="KW-0812">Transmembrane</keyword>
<dbReference type="NCBIfam" id="TIGR01352">
    <property type="entry name" value="tonB_Cterm"/>
    <property type="match status" value="1"/>
</dbReference>
<feature type="region of interest" description="Disordered" evidence="5">
    <location>
        <begin position="135"/>
        <end position="158"/>
    </location>
</feature>
<evidence type="ECO:0000256" key="3">
    <source>
        <dbReference type="ARBA" id="ARBA00022989"/>
    </source>
</evidence>